<gene>
    <name evidence="15" type="ORF">BSAL_30690</name>
</gene>
<evidence type="ECO:0000256" key="9">
    <source>
        <dbReference type="ARBA" id="ARBA00048679"/>
    </source>
</evidence>
<dbReference type="GO" id="GO:0007010">
    <property type="term" value="P:cytoskeleton organization"/>
    <property type="evidence" value="ECO:0007669"/>
    <property type="project" value="UniProtKB-ARBA"/>
</dbReference>
<reference evidence="16" key="1">
    <citation type="submission" date="2015-09" db="EMBL/GenBank/DDBJ databases">
        <authorList>
            <consortium name="Pathogen Informatics"/>
        </authorList>
    </citation>
    <scope>NUCLEOTIDE SEQUENCE [LARGE SCALE GENOMIC DNA]</scope>
    <source>
        <strain evidence="16">Lake Konstanz</strain>
    </source>
</reference>
<protein>
    <recommendedName>
        <fullName evidence="1">non-specific serine/threonine protein kinase</fullName>
        <ecNumber evidence="1">2.7.11.1</ecNumber>
    </recommendedName>
</protein>
<sequence>MEESTSSSSQGLTSEKVVVAQDYTKKYYQRVVNDQRAFMNEHSQVRQKKMTLGDFELLDVIGRGAFGEVRLCHPANHPDMIYAIKILRKDYMLQKKQVLRVRAELKIYMLQKKQVLRVRAERDLLVACTKSQFISQWTVELFQSFQDQNYLYFVMEYCPGGDLMSWLMKLDVFEEHIAKFYTAELVVAVQALHASGFAHRDLKPDNVLLDRSGHVKLTDFGLAKPIPEELSQVSSAMSSGHEDSPSEDSDQHPESAERRALWHQIRSRRMFFSAVGSPGYIAPEVLLKSGYGLECDWWSVGVILYEMLCGYPPFYSDDTLKVSQKIIRHREFLEFPTGQEALSPQAVDLIRHLITDAPQRFGFAEISQHPFFSDIDWSTLRIQAPPFSVDLSGPRDIRYFHDIPAAGAESDQPLGPLAKSDQMLFSGFTSRFDSNTKQSTRSGVKRSARPPIADFDE</sequence>
<feature type="region of interest" description="Disordered" evidence="12">
    <location>
        <begin position="233"/>
        <end position="258"/>
    </location>
</feature>
<dbReference type="PANTHER" id="PTHR24356">
    <property type="entry name" value="SERINE/THREONINE-PROTEIN KINASE"/>
    <property type="match status" value="1"/>
</dbReference>
<keyword evidence="2 11" id="KW-0723">Serine/threonine-protein kinase</keyword>
<comment type="similarity">
    <text evidence="11">Belongs to the protein kinase superfamily.</text>
</comment>
<dbReference type="InterPro" id="IPR000961">
    <property type="entry name" value="AGC-kinase_C"/>
</dbReference>
<dbReference type="PROSITE" id="PS00107">
    <property type="entry name" value="PROTEIN_KINASE_ATP"/>
    <property type="match status" value="1"/>
</dbReference>
<dbReference type="GO" id="GO:0005524">
    <property type="term" value="F:ATP binding"/>
    <property type="evidence" value="ECO:0007669"/>
    <property type="project" value="UniProtKB-UniRule"/>
</dbReference>
<dbReference type="FunFam" id="1.10.510.10:FF:000024">
    <property type="entry name" value="Probable serine/threonine-protein kinase cot-1"/>
    <property type="match status" value="1"/>
</dbReference>
<comment type="catalytic activity">
    <reaction evidence="9">
        <text>L-seryl-[protein] + ATP = O-phospho-L-seryl-[protein] + ADP + H(+)</text>
        <dbReference type="Rhea" id="RHEA:17989"/>
        <dbReference type="Rhea" id="RHEA-COMP:9863"/>
        <dbReference type="Rhea" id="RHEA-COMP:11604"/>
        <dbReference type="ChEBI" id="CHEBI:15378"/>
        <dbReference type="ChEBI" id="CHEBI:29999"/>
        <dbReference type="ChEBI" id="CHEBI:30616"/>
        <dbReference type="ChEBI" id="CHEBI:83421"/>
        <dbReference type="ChEBI" id="CHEBI:456216"/>
        <dbReference type="EC" id="2.7.11.1"/>
    </reaction>
</comment>
<dbReference type="AlphaFoldDB" id="A0A0S4JI67"/>
<accession>A0A0S4JI67</accession>
<feature type="region of interest" description="Disordered" evidence="12">
    <location>
        <begin position="430"/>
        <end position="457"/>
    </location>
</feature>
<evidence type="ECO:0000256" key="2">
    <source>
        <dbReference type="ARBA" id="ARBA00022527"/>
    </source>
</evidence>
<keyword evidence="6 15" id="KW-0418">Kinase</keyword>
<dbReference type="EMBL" id="CYKH01001898">
    <property type="protein sequence ID" value="CUG91198.1"/>
    <property type="molecule type" value="Genomic_DNA"/>
</dbReference>
<dbReference type="PROSITE" id="PS51285">
    <property type="entry name" value="AGC_KINASE_CTER"/>
    <property type="match status" value="1"/>
</dbReference>
<feature type="compositionally biased region" description="Polar residues" evidence="12">
    <location>
        <begin position="430"/>
        <end position="442"/>
    </location>
</feature>
<dbReference type="GO" id="GO:0035556">
    <property type="term" value="P:intracellular signal transduction"/>
    <property type="evidence" value="ECO:0007669"/>
    <property type="project" value="TreeGrafter"/>
</dbReference>
<keyword evidence="5 10" id="KW-0547">Nucleotide-binding</keyword>
<dbReference type="PANTHER" id="PTHR24356:SF184">
    <property type="entry name" value="SERINE_THREONINE-PROTEIN KINASE TRICORNERED"/>
    <property type="match status" value="1"/>
</dbReference>
<dbReference type="PROSITE" id="PS50011">
    <property type="entry name" value="PROTEIN_KINASE_DOM"/>
    <property type="match status" value="1"/>
</dbReference>
<dbReference type="InterPro" id="IPR050236">
    <property type="entry name" value="Ser_Thr_kinase_AGC"/>
</dbReference>
<name>A0A0S4JI67_BODSA</name>
<evidence type="ECO:0000256" key="5">
    <source>
        <dbReference type="ARBA" id="ARBA00022741"/>
    </source>
</evidence>
<feature type="binding site" evidence="10">
    <location>
        <position position="85"/>
    </location>
    <ligand>
        <name>ATP</name>
        <dbReference type="ChEBI" id="CHEBI:30616"/>
    </ligand>
</feature>
<feature type="domain" description="Protein kinase" evidence="13">
    <location>
        <begin position="55"/>
        <end position="372"/>
    </location>
</feature>
<evidence type="ECO:0000256" key="6">
    <source>
        <dbReference type="ARBA" id="ARBA00022777"/>
    </source>
</evidence>
<evidence type="ECO:0000256" key="3">
    <source>
        <dbReference type="ARBA" id="ARBA00022553"/>
    </source>
</evidence>
<evidence type="ECO:0000256" key="12">
    <source>
        <dbReference type="SAM" id="MobiDB-lite"/>
    </source>
</evidence>
<keyword evidence="4" id="KW-0808">Transferase</keyword>
<dbReference type="Pfam" id="PF00069">
    <property type="entry name" value="Pkinase"/>
    <property type="match status" value="2"/>
</dbReference>
<dbReference type="Gene3D" id="1.10.510.10">
    <property type="entry name" value="Transferase(Phosphotransferase) domain 1"/>
    <property type="match status" value="1"/>
</dbReference>
<evidence type="ECO:0000259" key="13">
    <source>
        <dbReference type="PROSITE" id="PS50011"/>
    </source>
</evidence>
<dbReference type="InterPro" id="IPR017441">
    <property type="entry name" value="Protein_kinase_ATP_BS"/>
</dbReference>
<dbReference type="OMA" id="KIIDWPN"/>
<dbReference type="EC" id="2.7.11.1" evidence="1"/>
<evidence type="ECO:0000256" key="1">
    <source>
        <dbReference type="ARBA" id="ARBA00012513"/>
    </source>
</evidence>
<dbReference type="InterPro" id="IPR011009">
    <property type="entry name" value="Kinase-like_dom_sf"/>
</dbReference>
<dbReference type="GO" id="GO:0004674">
    <property type="term" value="F:protein serine/threonine kinase activity"/>
    <property type="evidence" value="ECO:0007669"/>
    <property type="project" value="UniProtKB-KW"/>
</dbReference>
<dbReference type="PROSITE" id="PS00108">
    <property type="entry name" value="PROTEIN_KINASE_ST"/>
    <property type="match status" value="1"/>
</dbReference>
<feature type="domain" description="AGC-kinase C-terminal" evidence="14">
    <location>
        <begin position="373"/>
        <end position="440"/>
    </location>
</feature>
<evidence type="ECO:0000256" key="11">
    <source>
        <dbReference type="RuleBase" id="RU000304"/>
    </source>
</evidence>
<keyword evidence="3" id="KW-0597">Phosphoprotein</keyword>
<evidence type="ECO:0000313" key="16">
    <source>
        <dbReference type="Proteomes" id="UP000051952"/>
    </source>
</evidence>
<feature type="compositionally biased region" description="Basic and acidic residues" evidence="12">
    <location>
        <begin position="240"/>
        <end position="258"/>
    </location>
</feature>
<evidence type="ECO:0000256" key="7">
    <source>
        <dbReference type="ARBA" id="ARBA00022840"/>
    </source>
</evidence>
<evidence type="ECO:0000256" key="10">
    <source>
        <dbReference type="PROSITE-ProRule" id="PRU10141"/>
    </source>
</evidence>
<keyword evidence="16" id="KW-1185">Reference proteome</keyword>
<evidence type="ECO:0000256" key="4">
    <source>
        <dbReference type="ARBA" id="ARBA00022679"/>
    </source>
</evidence>
<dbReference type="SMART" id="SM00220">
    <property type="entry name" value="S_TKc"/>
    <property type="match status" value="1"/>
</dbReference>
<dbReference type="VEuPathDB" id="TriTrypDB:BSAL_07280"/>
<evidence type="ECO:0000313" key="15">
    <source>
        <dbReference type="EMBL" id="CUG91198.1"/>
    </source>
</evidence>
<comment type="catalytic activity">
    <reaction evidence="8">
        <text>L-threonyl-[protein] + ATP = O-phospho-L-threonyl-[protein] + ADP + H(+)</text>
        <dbReference type="Rhea" id="RHEA:46608"/>
        <dbReference type="Rhea" id="RHEA-COMP:11060"/>
        <dbReference type="Rhea" id="RHEA-COMP:11605"/>
        <dbReference type="ChEBI" id="CHEBI:15378"/>
        <dbReference type="ChEBI" id="CHEBI:30013"/>
        <dbReference type="ChEBI" id="CHEBI:30616"/>
        <dbReference type="ChEBI" id="CHEBI:61977"/>
        <dbReference type="ChEBI" id="CHEBI:456216"/>
        <dbReference type="EC" id="2.7.11.1"/>
    </reaction>
</comment>
<dbReference type="Proteomes" id="UP000051952">
    <property type="component" value="Unassembled WGS sequence"/>
</dbReference>
<dbReference type="SUPFAM" id="SSF56112">
    <property type="entry name" value="Protein kinase-like (PK-like)"/>
    <property type="match status" value="1"/>
</dbReference>
<dbReference type="InterPro" id="IPR000719">
    <property type="entry name" value="Prot_kinase_dom"/>
</dbReference>
<evidence type="ECO:0000259" key="14">
    <source>
        <dbReference type="PROSITE" id="PS51285"/>
    </source>
</evidence>
<dbReference type="InterPro" id="IPR008271">
    <property type="entry name" value="Ser/Thr_kinase_AS"/>
</dbReference>
<dbReference type="OrthoDB" id="3638488at2759"/>
<proteinExistence type="inferred from homology"/>
<organism evidence="15 16">
    <name type="scientific">Bodo saltans</name>
    <name type="common">Flagellated protozoan</name>
    <dbReference type="NCBI Taxonomy" id="75058"/>
    <lineage>
        <taxon>Eukaryota</taxon>
        <taxon>Discoba</taxon>
        <taxon>Euglenozoa</taxon>
        <taxon>Kinetoplastea</taxon>
        <taxon>Metakinetoplastina</taxon>
        <taxon>Eubodonida</taxon>
        <taxon>Bodonidae</taxon>
        <taxon>Bodo</taxon>
    </lineage>
</organism>
<keyword evidence="7 10" id="KW-0067">ATP-binding</keyword>
<dbReference type="Gene3D" id="3.30.200.20">
    <property type="entry name" value="Phosphorylase Kinase, domain 1"/>
    <property type="match status" value="2"/>
</dbReference>
<evidence type="ECO:0000256" key="8">
    <source>
        <dbReference type="ARBA" id="ARBA00047899"/>
    </source>
</evidence>